<evidence type="ECO:0000256" key="1">
    <source>
        <dbReference type="ARBA" id="ARBA00007592"/>
    </source>
</evidence>
<dbReference type="PANTHER" id="PTHR12128:SF66">
    <property type="entry name" value="4-HYDROXY-2-OXOGLUTARATE ALDOLASE, MITOCHONDRIAL"/>
    <property type="match status" value="1"/>
</dbReference>
<comment type="similarity">
    <text evidence="1 3">Belongs to the DapA family.</text>
</comment>
<evidence type="ECO:0000256" key="2">
    <source>
        <dbReference type="ARBA" id="ARBA00023239"/>
    </source>
</evidence>
<gene>
    <name evidence="6" type="ORF">D9V32_01980</name>
</gene>
<keyword evidence="2 3" id="KW-0456">Lyase</keyword>
<comment type="caution">
    <text evidence="6">The sequence shown here is derived from an EMBL/GenBank/DDBJ whole genome shotgun (WGS) entry which is preliminary data.</text>
</comment>
<sequence length="296" mass="30824">MSAIPATPLVITATPTLFHEDESLNVEATRAHLTWLHERGVDALFPVGTSGEFTSLSDEERLTVLKIALEIFPADAVYVHVGAATAHQAERLVRDAVAAGATRMAAVTPFYQPAPEDQVVEYYRRLVAAADGRALVFAYLFEARTSTVSRPEILGRLAEVGVAGVKLSGESDASVQAYLEAAPEGFAVFSGNDVSFGWLIQAGGHGIVSGVSSAYPEAFSGLRDALIAEDSSAISAGQARVEEAVSAVRAGSLTHLKAGITARGFAAGPVRTAVAPTSANDRAGIEALAARYAAEA</sequence>
<dbReference type="InterPro" id="IPR013785">
    <property type="entry name" value="Aldolase_TIM"/>
</dbReference>
<organism evidence="6 7">
    <name type="scientific">Mycetocola tolaasinivorans</name>
    <dbReference type="NCBI Taxonomy" id="76635"/>
    <lineage>
        <taxon>Bacteria</taxon>
        <taxon>Bacillati</taxon>
        <taxon>Actinomycetota</taxon>
        <taxon>Actinomycetes</taxon>
        <taxon>Micrococcales</taxon>
        <taxon>Microbacteriaceae</taxon>
        <taxon>Mycetocola</taxon>
    </lineage>
</organism>
<dbReference type="Proteomes" id="UP000272503">
    <property type="component" value="Unassembled WGS sequence"/>
</dbReference>
<feature type="active site" description="Proton donor/acceptor" evidence="4">
    <location>
        <position position="139"/>
    </location>
</feature>
<evidence type="ECO:0000256" key="5">
    <source>
        <dbReference type="PIRSR" id="PIRSR001365-2"/>
    </source>
</evidence>
<dbReference type="InterPro" id="IPR002220">
    <property type="entry name" value="DapA-like"/>
</dbReference>
<dbReference type="CDD" id="cd00408">
    <property type="entry name" value="DHDPS-like"/>
    <property type="match status" value="1"/>
</dbReference>
<evidence type="ECO:0000313" key="7">
    <source>
        <dbReference type="Proteomes" id="UP000272503"/>
    </source>
</evidence>
<protein>
    <submittedName>
        <fullName evidence="6">Dihydrodipicolinate synthase family protein</fullName>
    </submittedName>
</protein>
<dbReference type="Pfam" id="PF00701">
    <property type="entry name" value="DHDPS"/>
    <property type="match status" value="1"/>
</dbReference>
<dbReference type="RefSeq" id="WP_121647234.1">
    <property type="nucleotide sequence ID" value="NZ_RCUX01000002.1"/>
</dbReference>
<dbReference type="PRINTS" id="PR00146">
    <property type="entry name" value="DHPICSNTHASE"/>
</dbReference>
<dbReference type="AlphaFoldDB" id="A0A3L7AAM5"/>
<dbReference type="EMBL" id="RCUX01000002">
    <property type="protein sequence ID" value="RLP77247.1"/>
    <property type="molecule type" value="Genomic_DNA"/>
</dbReference>
<keyword evidence="7" id="KW-1185">Reference proteome</keyword>
<dbReference type="OrthoDB" id="3175637at2"/>
<dbReference type="SUPFAM" id="SSF51569">
    <property type="entry name" value="Aldolase"/>
    <property type="match status" value="1"/>
</dbReference>
<dbReference type="SMART" id="SM01130">
    <property type="entry name" value="DHDPS"/>
    <property type="match status" value="1"/>
</dbReference>
<feature type="active site" description="Schiff-base intermediate with substrate" evidence="4">
    <location>
        <position position="166"/>
    </location>
</feature>
<reference evidence="6 7" key="1">
    <citation type="submission" date="2018-10" db="EMBL/GenBank/DDBJ databases">
        <authorList>
            <person name="Li J."/>
        </authorList>
    </citation>
    <scope>NUCLEOTIDE SEQUENCE [LARGE SCALE GENOMIC DNA]</scope>
    <source>
        <strain evidence="6 7">IF 016277</strain>
    </source>
</reference>
<evidence type="ECO:0000256" key="4">
    <source>
        <dbReference type="PIRSR" id="PIRSR001365-1"/>
    </source>
</evidence>
<name>A0A3L7AAM5_9MICO</name>
<accession>A0A3L7AAM5</accession>
<evidence type="ECO:0000313" key="6">
    <source>
        <dbReference type="EMBL" id="RLP77247.1"/>
    </source>
</evidence>
<proteinExistence type="inferred from homology"/>
<dbReference type="PIRSF" id="PIRSF001365">
    <property type="entry name" value="DHDPS"/>
    <property type="match status" value="1"/>
</dbReference>
<evidence type="ECO:0000256" key="3">
    <source>
        <dbReference type="PIRNR" id="PIRNR001365"/>
    </source>
</evidence>
<feature type="binding site" evidence="5">
    <location>
        <position position="208"/>
    </location>
    <ligand>
        <name>pyruvate</name>
        <dbReference type="ChEBI" id="CHEBI:15361"/>
    </ligand>
</feature>
<dbReference type="GO" id="GO:0008840">
    <property type="term" value="F:4-hydroxy-tetrahydrodipicolinate synthase activity"/>
    <property type="evidence" value="ECO:0007669"/>
    <property type="project" value="TreeGrafter"/>
</dbReference>
<dbReference type="PANTHER" id="PTHR12128">
    <property type="entry name" value="DIHYDRODIPICOLINATE SYNTHASE"/>
    <property type="match status" value="1"/>
</dbReference>
<dbReference type="Gene3D" id="3.20.20.70">
    <property type="entry name" value="Aldolase class I"/>
    <property type="match status" value="1"/>
</dbReference>